<dbReference type="InterPro" id="IPR053002">
    <property type="entry name" value="Metalloproteinase_M10B"/>
</dbReference>
<evidence type="ECO:0000313" key="2">
    <source>
        <dbReference type="Proteomes" id="UP000326924"/>
    </source>
</evidence>
<proteinExistence type="predicted"/>
<dbReference type="EMBL" id="VXIS01000213">
    <property type="protein sequence ID" value="KAA8896382.1"/>
    <property type="molecule type" value="Genomic_DNA"/>
</dbReference>
<dbReference type="SUPFAM" id="SSF51101">
    <property type="entry name" value="Mannose-binding lectins"/>
    <property type="match status" value="1"/>
</dbReference>
<dbReference type="Proteomes" id="UP000326924">
    <property type="component" value="Unassembled WGS sequence"/>
</dbReference>
<sequence length="628" mass="67943">MLPQITSHLPSSTVHSRLLLVSGIITAPSASGDLWVTAHNYSFPAQSFPVRVSAFKALLHLSPGDNSITLDFRPSSSPGVSQKSVFDVTYVPLLQNPPLHLAIIVGSDSPLRYDDVPNPAEPATLDTAIKKLRMAAYLWQAYTGAEMNAQGFGHRTFRLNEAWMPDTLSKVDSPRRSTARVTVLHSKYSVAHIRDPDRAQQNKNGKAASSLFDIALEAIRESPELRPGFGEKTHVAALFLDSTWDRARSLITGHAALGSQNVDGIALAIFGSHTLFAWPSYLEAVVPAFNDTRPVDTKYCAIDVEGKTYHMAANVGIGAMMHETGHLLGCPHQSSGVMLRDYTRLSRSFTALVPSSLPGPANECHWHRLDCLRFMRHPCLALPSDPPQIAGCINVLPVPTGLLVTCPAPIMLIEFRNKGSEIASSTIEPPRNQSSLVIPHAQLNNDCKLTLFSASPLVHERNIDSSAQLLRNCSRSDPALGTVFRTPLLGDGKGTFMRTLLPYPVSCIRVFSGTALDGIEFFTPDGRSALFGKRGGSPWDMPLLQGEQLVGLATRCGAWVDALSLVLDRRRSEFIGGNGGGVAEAIVPAGARIVAVVGEVAQWVMGIGFEYVFEQHTVVGPPPVPPRP</sequence>
<dbReference type="PANTHER" id="PTHR21054:SF2">
    <property type="entry name" value="MIP04191P"/>
    <property type="match status" value="1"/>
</dbReference>
<dbReference type="Gene3D" id="2.100.10.30">
    <property type="entry name" value="Jacalin-like lectin domain"/>
    <property type="match status" value="1"/>
</dbReference>
<dbReference type="FunCoup" id="A0A5J5EMY9">
    <property type="interactions" value="45"/>
</dbReference>
<dbReference type="GO" id="GO:0005737">
    <property type="term" value="C:cytoplasm"/>
    <property type="evidence" value="ECO:0007669"/>
    <property type="project" value="TreeGrafter"/>
</dbReference>
<dbReference type="InterPro" id="IPR036404">
    <property type="entry name" value="Jacalin-like_lectin_dom_sf"/>
</dbReference>
<dbReference type="PANTHER" id="PTHR21054">
    <property type="entry name" value="ZINC METALLOPROTEINASE-RELATED"/>
    <property type="match status" value="1"/>
</dbReference>
<name>A0A5J5EMY9_9PEZI</name>
<protein>
    <submittedName>
        <fullName evidence="1">Putative peptidase family-domain-containing protein</fullName>
    </submittedName>
</protein>
<keyword evidence="2" id="KW-1185">Reference proteome</keyword>
<reference evidence="1 2" key="1">
    <citation type="submission" date="2019-09" db="EMBL/GenBank/DDBJ databases">
        <title>Draft genome of the ectomycorrhizal ascomycete Sphaerosporella brunnea.</title>
        <authorList>
            <consortium name="DOE Joint Genome Institute"/>
            <person name="Benucci G.M."/>
            <person name="Marozzi G."/>
            <person name="Antonielli L."/>
            <person name="Sanchez S."/>
            <person name="Marco P."/>
            <person name="Wang X."/>
            <person name="Falini L.B."/>
            <person name="Barry K."/>
            <person name="Haridas S."/>
            <person name="Lipzen A."/>
            <person name="Labutti K."/>
            <person name="Grigoriev I.V."/>
            <person name="Murat C."/>
            <person name="Martin F."/>
            <person name="Albertini E."/>
            <person name="Donnini D."/>
            <person name="Bonito G."/>
        </authorList>
    </citation>
    <scope>NUCLEOTIDE SEQUENCE [LARGE SCALE GENOMIC DNA]</scope>
    <source>
        <strain evidence="1 2">Sb_GMNB300</strain>
    </source>
</reference>
<dbReference type="AlphaFoldDB" id="A0A5J5EMY9"/>
<comment type="caution">
    <text evidence="1">The sequence shown here is derived from an EMBL/GenBank/DDBJ whole genome shotgun (WGS) entry which is preliminary data.</text>
</comment>
<dbReference type="OrthoDB" id="74460at2759"/>
<organism evidence="1 2">
    <name type="scientific">Sphaerosporella brunnea</name>
    <dbReference type="NCBI Taxonomy" id="1250544"/>
    <lineage>
        <taxon>Eukaryota</taxon>
        <taxon>Fungi</taxon>
        <taxon>Dikarya</taxon>
        <taxon>Ascomycota</taxon>
        <taxon>Pezizomycotina</taxon>
        <taxon>Pezizomycetes</taxon>
        <taxon>Pezizales</taxon>
        <taxon>Pyronemataceae</taxon>
        <taxon>Sphaerosporella</taxon>
    </lineage>
</organism>
<dbReference type="InParanoid" id="A0A5J5EMY9"/>
<dbReference type="InterPro" id="IPR021917">
    <property type="entry name" value="Unchr_Zn-peptidase-like"/>
</dbReference>
<evidence type="ECO:0000313" key="1">
    <source>
        <dbReference type="EMBL" id="KAA8896382.1"/>
    </source>
</evidence>
<gene>
    <name evidence="1" type="ORF">FN846DRAFT_965181</name>
</gene>
<dbReference type="Pfam" id="PF12044">
    <property type="entry name" value="Metallopep"/>
    <property type="match status" value="1"/>
</dbReference>
<accession>A0A5J5EMY9</accession>